<dbReference type="InterPro" id="IPR015813">
    <property type="entry name" value="Pyrv/PenolPyrv_kinase-like_dom"/>
</dbReference>
<organism evidence="1 2">
    <name type="scientific">Brassica cretica</name>
    <name type="common">Mustard</name>
    <dbReference type="NCBI Taxonomy" id="69181"/>
    <lineage>
        <taxon>Eukaryota</taxon>
        <taxon>Viridiplantae</taxon>
        <taxon>Streptophyta</taxon>
        <taxon>Embryophyta</taxon>
        <taxon>Tracheophyta</taxon>
        <taxon>Spermatophyta</taxon>
        <taxon>Magnoliopsida</taxon>
        <taxon>eudicotyledons</taxon>
        <taxon>Gunneridae</taxon>
        <taxon>Pentapetalae</taxon>
        <taxon>rosids</taxon>
        <taxon>malvids</taxon>
        <taxon>Brassicales</taxon>
        <taxon>Brassicaceae</taxon>
        <taxon>Brassiceae</taxon>
        <taxon>Brassica</taxon>
    </lineage>
</organism>
<dbReference type="SUPFAM" id="SSF51621">
    <property type="entry name" value="Phosphoenolpyruvate/pyruvate domain"/>
    <property type="match status" value="1"/>
</dbReference>
<protein>
    <recommendedName>
        <fullName evidence="3">Phosphoenolpyruvate carboxylase</fullName>
    </recommendedName>
</protein>
<dbReference type="EMBL" id="QGKW02000717">
    <property type="protein sequence ID" value="KAF2596815.1"/>
    <property type="molecule type" value="Genomic_DNA"/>
</dbReference>
<proteinExistence type="predicted"/>
<accession>A0A8S9KQZ4</accession>
<dbReference type="AlphaFoldDB" id="A0A8S9KQZ4"/>
<comment type="caution">
    <text evidence="1">The sequence shown here is derived from an EMBL/GenBank/DDBJ whole genome shotgun (WGS) entry which is preliminary data.</text>
</comment>
<gene>
    <name evidence="1" type="ORF">F2Q68_00008875</name>
</gene>
<sequence length="143" mass="15973">MPSGQRGCSLTGTGRRPPPLLLGESGRIKYCAVVRSGFPSVSFTRFSPWVHTAAANMRVMRKETNGNDDIILNMYEVLQQQNSTLKRLLRGSCCLKSFLKRAFDALKNLTVNLVLTAHPTQSNHWSLPQKFGRSVDLFLSVYA</sequence>
<name>A0A8S9KQZ4_BRACR</name>
<reference evidence="1" key="1">
    <citation type="submission" date="2019-12" db="EMBL/GenBank/DDBJ databases">
        <title>Genome sequencing and annotation of Brassica cretica.</title>
        <authorList>
            <person name="Studholme D.J."/>
            <person name="Sarris P.F."/>
        </authorList>
    </citation>
    <scope>NUCLEOTIDE SEQUENCE</scope>
    <source>
        <strain evidence="1">PFS-001/15</strain>
        <tissue evidence="1">Leaf</tissue>
    </source>
</reference>
<evidence type="ECO:0000313" key="2">
    <source>
        <dbReference type="Proteomes" id="UP000712281"/>
    </source>
</evidence>
<dbReference type="GO" id="GO:0003824">
    <property type="term" value="F:catalytic activity"/>
    <property type="evidence" value="ECO:0007669"/>
    <property type="project" value="InterPro"/>
</dbReference>
<dbReference type="Proteomes" id="UP000712281">
    <property type="component" value="Unassembled WGS sequence"/>
</dbReference>
<evidence type="ECO:0008006" key="3">
    <source>
        <dbReference type="Google" id="ProtNLM"/>
    </source>
</evidence>
<evidence type="ECO:0000313" key="1">
    <source>
        <dbReference type="EMBL" id="KAF2596815.1"/>
    </source>
</evidence>